<dbReference type="Pfam" id="PF13205">
    <property type="entry name" value="Big_5"/>
    <property type="match status" value="1"/>
</dbReference>
<feature type="signal peptide" evidence="2">
    <location>
        <begin position="1"/>
        <end position="20"/>
    </location>
</feature>
<evidence type="ECO:0000313" key="4">
    <source>
        <dbReference type="EMBL" id="XBV87339.1"/>
    </source>
</evidence>
<accession>A0AAU7UG42</accession>
<keyword evidence="1 2" id="KW-0732">Signal</keyword>
<keyword evidence="4" id="KW-0614">Plasmid</keyword>
<dbReference type="InterPro" id="IPR032812">
    <property type="entry name" value="SbsA_Ig"/>
</dbReference>
<feature type="domain" description="SbsA Ig-like" evidence="3">
    <location>
        <begin position="29"/>
        <end position="136"/>
    </location>
</feature>
<sequence length="335" mass="34675">MRRTTVTGFALLAFVFTACGTGGPSGGSARPEILAIVPASGAVGVRDDANIRISFSQPMDRASVEAAYVSFADGLRRDQVAFVWNANSTLVTVDPKGPLSYAAAPAAPVTYTFLIGASAQAQGGGKLAETTSSFRTARRYTTTLNGQAALDGYTSDQEAAYSNGVTGGTSARVGGMSDIAPSGYVTVSVRGFFSFDLSSLPPGLLPEDVSSAALTLQQTLVYPASAYTDMSTAPEQLVLEHVRYGDRLNIKSFSAPVLDVVSPAFSKDAALGARQADVTAAVRADLQDPAASGGRTQYRLRFGRDGVPGAYGFAEFGTAEDAAHAPALQLGYLAP</sequence>
<dbReference type="Gene3D" id="2.60.40.3710">
    <property type="match status" value="1"/>
</dbReference>
<dbReference type="EMBL" id="CP158300">
    <property type="protein sequence ID" value="XBV87339.1"/>
    <property type="molecule type" value="Genomic_DNA"/>
</dbReference>
<dbReference type="RefSeq" id="WP_350245489.1">
    <property type="nucleotide sequence ID" value="NZ_CP158300.1"/>
</dbReference>
<dbReference type="AlphaFoldDB" id="A0AAU7UG42"/>
<gene>
    <name evidence="4" type="ORF">ABOD76_21860</name>
</gene>
<geneLocation type="plasmid" evidence="4">
    <name>pDson02</name>
</geneLocation>
<protein>
    <submittedName>
        <fullName evidence="4">Ig-like domain-containing protein</fullName>
    </submittedName>
</protein>
<proteinExistence type="predicted"/>
<reference evidence="4" key="1">
    <citation type="submission" date="2024-06" db="EMBL/GenBank/DDBJ databases">
        <title>Draft Genome Sequence of Deinococcus sonorensis Type Strain KR-87, a Biofilm Producing Representative of the Genus Deinococcus.</title>
        <authorList>
            <person name="Boren L.S."/>
            <person name="Grosso R.A."/>
            <person name="Hugenberg-Cox A.N."/>
            <person name="Hill J.T.E."/>
            <person name="Albert C.M."/>
            <person name="Tuohy J.M."/>
        </authorList>
    </citation>
    <scope>NUCLEOTIDE SEQUENCE</scope>
    <source>
        <strain evidence="4">KR-87</strain>
        <plasmid evidence="4">pDson02</plasmid>
    </source>
</reference>
<evidence type="ECO:0000256" key="1">
    <source>
        <dbReference type="ARBA" id="ARBA00022729"/>
    </source>
</evidence>
<evidence type="ECO:0000256" key="2">
    <source>
        <dbReference type="SAM" id="SignalP"/>
    </source>
</evidence>
<dbReference type="KEGG" id="dsc:ABOD76_21860"/>
<name>A0AAU7UG42_9DEIO</name>
<feature type="chain" id="PRO_5043437004" evidence="2">
    <location>
        <begin position="21"/>
        <end position="335"/>
    </location>
</feature>
<dbReference type="PROSITE" id="PS51257">
    <property type="entry name" value="PROKAR_LIPOPROTEIN"/>
    <property type="match status" value="1"/>
</dbReference>
<organism evidence="4">
    <name type="scientific">Deinococcus sonorensis KR-87</name>
    <dbReference type="NCBI Taxonomy" id="694439"/>
    <lineage>
        <taxon>Bacteria</taxon>
        <taxon>Thermotogati</taxon>
        <taxon>Deinococcota</taxon>
        <taxon>Deinococci</taxon>
        <taxon>Deinococcales</taxon>
        <taxon>Deinococcaceae</taxon>
        <taxon>Deinococcus</taxon>
    </lineage>
</organism>
<evidence type="ECO:0000259" key="3">
    <source>
        <dbReference type="Pfam" id="PF13205"/>
    </source>
</evidence>